<dbReference type="EMBL" id="SMAI01000001">
    <property type="protein sequence ID" value="TCT08190.1"/>
    <property type="molecule type" value="Genomic_DNA"/>
</dbReference>
<evidence type="ECO:0000313" key="7">
    <source>
        <dbReference type="Proteomes" id="UP000294664"/>
    </source>
</evidence>
<dbReference type="PROSITE" id="PS51318">
    <property type="entry name" value="TAT"/>
    <property type="match status" value="1"/>
</dbReference>
<proteinExistence type="inferred from homology"/>
<dbReference type="RefSeq" id="WP_132029826.1">
    <property type="nucleotide sequence ID" value="NZ_SMAI01000001.1"/>
</dbReference>
<keyword evidence="2" id="KW-0479">Metal-binding</keyword>
<evidence type="ECO:0000256" key="1">
    <source>
        <dbReference type="ARBA" id="ARBA00007749"/>
    </source>
</evidence>
<dbReference type="PANTHER" id="PTHR42978:SF6">
    <property type="entry name" value="QUORUM-QUENCHING LACTONASE YTNP-RELATED"/>
    <property type="match status" value="1"/>
</dbReference>
<evidence type="ECO:0000259" key="5">
    <source>
        <dbReference type="SMART" id="SM00849"/>
    </source>
</evidence>
<protein>
    <submittedName>
        <fullName evidence="6">Glyoxylase-like metal-dependent hydrolase (Beta-lactamase superfamily II)</fullName>
    </submittedName>
</protein>
<keyword evidence="4" id="KW-0862">Zinc</keyword>
<dbReference type="InterPro" id="IPR001279">
    <property type="entry name" value="Metallo-B-lactamas"/>
</dbReference>
<evidence type="ECO:0000256" key="2">
    <source>
        <dbReference type="ARBA" id="ARBA00022723"/>
    </source>
</evidence>
<dbReference type="PANTHER" id="PTHR42978">
    <property type="entry name" value="QUORUM-QUENCHING LACTONASE YTNP-RELATED-RELATED"/>
    <property type="match status" value="1"/>
</dbReference>
<organism evidence="6 7">
    <name type="scientific">Aquabacter spiritensis</name>
    <dbReference type="NCBI Taxonomy" id="933073"/>
    <lineage>
        <taxon>Bacteria</taxon>
        <taxon>Pseudomonadati</taxon>
        <taxon>Pseudomonadota</taxon>
        <taxon>Alphaproteobacteria</taxon>
        <taxon>Hyphomicrobiales</taxon>
        <taxon>Xanthobacteraceae</taxon>
        <taxon>Aquabacter</taxon>
    </lineage>
</organism>
<dbReference type="Gene3D" id="3.60.15.10">
    <property type="entry name" value="Ribonuclease Z/Hydroxyacylglutathione hydrolase-like"/>
    <property type="match status" value="1"/>
</dbReference>
<dbReference type="CDD" id="cd07720">
    <property type="entry name" value="OPHC2-like_MBL-fold"/>
    <property type="match status" value="1"/>
</dbReference>
<dbReference type="SMART" id="SM00849">
    <property type="entry name" value="Lactamase_B"/>
    <property type="match status" value="1"/>
</dbReference>
<reference evidence="6 7" key="1">
    <citation type="submission" date="2019-03" db="EMBL/GenBank/DDBJ databases">
        <title>Genomic Encyclopedia of Type Strains, Phase IV (KMG-IV): sequencing the most valuable type-strain genomes for metagenomic binning, comparative biology and taxonomic classification.</title>
        <authorList>
            <person name="Goeker M."/>
        </authorList>
    </citation>
    <scope>NUCLEOTIDE SEQUENCE [LARGE SCALE GENOMIC DNA]</scope>
    <source>
        <strain evidence="6 7">DSM 9035</strain>
    </source>
</reference>
<comment type="caution">
    <text evidence="6">The sequence shown here is derived from an EMBL/GenBank/DDBJ whole genome shotgun (WGS) entry which is preliminary data.</text>
</comment>
<feature type="domain" description="Metallo-beta-lactamase" evidence="5">
    <location>
        <begin position="100"/>
        <end position="304"/>
    </location>
</feature>
<dbReference type="Pfam" id="PF00753">
    <property type="entry name" value="Lactamase_B"/>
    <property type="match status" value="1"/>
</dbReference>
<comment type="similarity">
    <text evidence="1">Belongs to the metallo-beta-lactamase superfamily.</text>
</comment>
<accession>A0A4R3M4L3</accession>
<evidence type="ECO:0000256" key="3">
    <source>
        <dbReference type="ARBA" id="ARBA00022801"/>
    </source>
</evidence>
<dbReference type="InterPro" id="IPR036866">
    <property type="entry name" value="RibonucZ/Hydroxyglut_hydro"/>
</dbReference>
<dbReference type="GO" id="GO:0016787">
    <property type="term" value="F:hydrolase activity"/>
    <property type="evidence" value="ECO:0007669"/>
    <property type="project" value="UniProtKB-KW"/>
</dbReference>
<evidence type="ECO:0000313" key="6">
    <source>
        <dbReference type="EMBL" id="TCT08190.1"/>
    </source>
</evidence>
<dbReference type="GO" id="GO:0046872">
    <property type="term" value="F:metal ion binding"/>
    <property type="evidence" value="ECO:0007669"/>
    <property type="project" value="UniProtKB-KW"/>
</dbReference>
<name>A0A4R3M4L3_9HYPH</name>
<dbReference type="AlphaFoldDB" id="A0A4R3M4L3"/>
<sequence length="323" mass="33575">MFLPHVPSPPEAGSRPTLVSRRRVLGGAAAVCATALLPWRGARAQPLAAGPVTVGRIKVTPLFDGFYPLPLDVVPDAVSPAGTALLEKAGIPPAGPIPTPVNAFAIERDGRFALIDAGTGPAGGAALGKVSGALAAAGLDPARVEVLILTHLHVDHASGAIGADGKALFPNAELILQHSEIEFWLDDAIRARAPQGMDGFFAAARAVLAAYPRRVRAIEGEQALWPGLSALPLPGHTPGHSGVMIADGGDALLMWADTMHVGALQFPHPDWTVLFDVNRIQAADTRARLLDRLAVDGTVVMGSHLADRGRIVREGAGYAMMPV</sequence>
<evidence type="ECO:0000256" key="4">
    <source>
        <dbReference type="ARBA" id="ARBA00022833"/>
    </source>
</evidence>
<gene>
    <name evidence="6" type="ORF">EDC64_101712</name>
</gene>
<dbReference type="OrthoDB" id="9773738at2"/>
<keyword evidence="3 6" id="KW-0378">Hydrolase</keyword>
<dbReference type="SUPFAM" id="SSF56281">
    <property type="entry name" value="Metallo-hydrolase/oxidoreductase"/>
    <property type="match status" value="1"/>
</dbReference>
<keyword evidence="7" id="KW-1185">Reference proteome</keyword>
<dbReference type="InterPro" id="IPR051013">
    <property type="entry name" value="MBL_superfamily_lactonases"/>
</dbReference>
<dbReference type="InterPro" id="IPR006311">
    <property type="entry name" value="TAT_signal"/>
</dbReference>
<dbReference type="Proteomes" id="UP000294664">
    <property type="component" value="Unassembled WGS sequence"/>
</dbReference>